<dbReference type="EMBL" id="BK014676">
    <property type="protein sequence ID" value="DAD67401.1"/>
    <property type="molecule type" value="Genomic_DNA"/>
</dbReference>
<name>A0A8S5LBW3_9CAUD</name>
<evidence type="ECO:0008006" key="2">
    <source>
        <dbReference type="Google" id="ProtNLM"/>
    </source>
</evidence>
<protein>
    <recommendedName>
        <fullName evidence="2">Phage protein</fullName>
    </recommendedName>
</protein>
<proteinExistence type="predicted"/>
<sequence length="90" mass="10344">MAKTTLQDLNNHLFEMIERLKDDELAGDRLKEELERARAVDNLSGRILDNYSLKVKTAEMYLEYGLMTTKDALTECNVIIKPDLALENKV</sequence>
<reference evidence="1" key="1">
    <citation type="journal article" date="2021" name="Proc. Natl. Acad. Sci. U.S.A.">
        <title>A Catalog of Tens of Thousands of Viruses from Human Metagenomes Reveals Hidden Associations with Chronic Diseases.</title>
        <authorList>
            <person name="Tisza M.J."/>
            <person name="Buck C.B."/>
        </authorList>
    </citation>
    <scope>NUCLEOTIDE SEQUENCE</scope>
    <source>
        <strain evidence="1">Ctt5z12</strain>
    </source>
</reference>
<organism evidence="1">
    <name type="scientific">Siphoviridae sp. ctt5z12</name>
    <dbReference type="NCBI Taxonomy" id="2823604"/>
    <lineage>
        <taxon>Viruses</taxon>
        <taxon>Duplodnaviria</taxon>
        <taxon>Heunggongvirae</taxon>
        <taxon>Uroviricota</taxon>
        <taxon>Caudoviricetes</taxon>
    </lineage>
</organism>
<evidence type="ECO:0000313" key="1">
    <source>
        <dbReference type="EMBL" id="DAD67401.1"/>
    </source>
</evidence>
<accession>A0A8S5LBW3</accession>